<gene>
    <name evidence="3" type="ORF">ACH49_22410</name>
</gene>
<dbReference type="CDD" id="cd00093">
    <property type="entry name" value="HTH_XRE"/>
    <property type="match status" value="1"/>
</dbReference>
<dbReference type="SUPFAM" id="SSF47413">
    <property type="entry name" value="lambda repressor-like DNA-binding domains"/>
    <property type="match status" value="1"/>
</dbReference>
<evidence type="ECO:0000313" key="4">
    <source>
        <dbReference type="Proteomes" id="UP000037274"/>
    </source>
</evidence>
<evidence type="ECO:0000256" key="1">
    <source>
        <dbReference type="SAM" id="MobiDB-lite"/>
    </source>
</evidence>
<proteinExistence type="predicted"/>
<evidence type="ECO:0000259" key="2">
    <source>
        <dbReference type="PROSITE" id="PS50943"/>
    </source>
</evidence>
<dbReference type="SMART" id="SM00530">
    <property type="entry name" value="HTH_XRE"/>
    <property type="match status" value="1"/>
</dbReference>
<name>A0ABR5HUQ4_STRLW</name>
<dbReference type="InterPro" id="IPR010982">
    <property type="entry name" value="Lambda_DNA-bd_dom_sf"/>
</dbReference>
<feature type="compositionally biased region" description="Polar residues" evidence="1">
    <location>
        <begin position="12"/>
        <end position="33"/>
    </location>
</feature>
<organism evidence="3 4">
    <name type="scientific">Streptomyces leeuwenhoekii</name>
    <dbReference type="NCBI Taxonomy" id="1437453"/>
    <lineage>
        <taxon>Bacteria</taxon>
        <taxon>Bacillati</taxon>
        <taxon>Actinomycetota</taxon>
        <taxon>Actinomycetes</taxon>
        <taxon>Kitasatosporales</taxon>
        <taxon>Streptomycetaceae</taxon>
        <taxon>Streptomyces</taxon>
    </lineage>
</organism>
<evidence type="ECO:0000313" key="3">
    <source>
        <dbReference type="EMBL" id="KMS74525.1"/>
    </source>
</evidence>
<comment type="caution">
    <text evidence="3">The sequence shown here is derived from an EMBL/GenBank/DDBJ whole genome shotgun (WGS) entry which is preliminary data.</text>
</comment>
<sequence>MHTDVDSRLHHSQQATYSPSMRTESTPLRSTSPLRAVRTAKGMGLRTVAAQAHIDPGHLSKVERGEKQLSVEALYRLALVLELRELAVLLRPYIPQRIVAVAPEVQSGATPTGNDEAAGVQPAASVEQSALTCK</sequence>
<reference evidence="3 4" key="1">
    <citation type="submission" date="2015-06" db="EMBL/GenBank/DDBJ databases">
        <title>Draft genome sequence of Streptomyces leeuwenhoekii C58, which produces the novel lasso peptide, chaxapeptin.</title>
        <authorList>
            <person name="Yi Y."/>
            <person name="Hai D."/>
            <person name="Jaspars M."/>
            <person name="Sheng H."/>
            <person name="Rateb M.E."/>
            <person name="Bull A."/>
            <person name="Goodfellow M."/>
            <person name="Asenjo J.A."/>
            <person name="Ebel R."/>
        </authorList>
    </citation>
    <scope>NUCLEOTIDE SEQUENCE [LARGE SCALE GENOMIC DNA]</scope>
    <source>
        <strain evidence="3 4">C58</strain>
    </source>
</reference>
<feature type="region of interest" description="Disordered" evidence="1">
    <location>
        <begin position="1"/>
        <end position="34"/>
    </location>
</feature>
<dbReference type="InterPro" id="IPR001387">
    <property type="entry name" value="Cro/C1-type_HTH"/>
</dbReference>
<feature type="region of interest" description="Disordered" evidence="1">
    <location>
        <begin position="107"/>
        <end position="134"/>
    </location>
</feature>
<accession>A0ABR5HUQ4</accession>
<feature type="domain" description="HTH cro/C1-type" evidence="2">
    <location>
        <begin position="34"/>
        <end position="89"/>
    </location>
</feature>
<protein>
    <recommendedName>
        <fullName evidence="2">HTH cro/C1-type domain-containing protein</fullName>
    </recommendedName>
</protein>
<dbReference type="Gene3D" id="1.10.260.40">
    <property type="entry name" value="lambda repressor-like DNA-binding domains"/>
    <property type="match status" value="1"/>
</dbReference>
<dbReference type="Proteomes" id="UP000037274">
    <property type="component" value="Unassembled WGS sequence"/>
</dbReference>
<dbReference type="Pfam" id="PF01381">
    <property type="entry name" value="HTH_3"/>
    <property type="match status" value="1"/>
</dbReference>
<keyword evidence="4" id="KW-1185">Reference proteome</keyword>
<dbReference type="EMBL" id="LFEH01000094">
    <property type="protein sequence ID" value="KMS74525.1"/>
    <property type="molecule type" value="Genomic_DNA"/>
</dbReference>
<dbReference type="PROSITE" id="PS50943">
    <property type="entry name" value="HTH_CROC1"/>
    <property type="match status" value="1"/>
</dbReference>